<proteinExistence type="predicted"/>
<dbReference type="Proteomes" id="UP000030752">
    <property type="component" value="Unassembled WGS sequence"/>
</dbReference>
<sequence>MFFMRADEASTQLLLAYCYAISAQRQQNSDVATEQRQQAQQYFGRGTNILWNRLRNPRHASSDANIQAVLLLVVYTSDFGQADEVNIHAEALRTMVVQRGGVRMIDSTVLRSQLENIQTSRKFHLTFGPDHACTAPRRFPDPFWRV</sequence>
<name>W2RQM5_CYPE1</name>
<keyword evidence="2" id="KW-1185">Reference proteome</keyword>
<gene>
    <name evidence="1" type="ORF">HMPREF1541_06805</name>
</gene>
<dbReference type="PANTHER" id="PTHR37540">
    <property type="entry name" value="TRANSCRIPTION FACTOR (ACR-2), PUTATIVE-RELATED-RELATED"/>
    <property type="match status" value="1"/>
</dbReference>
<protein>
    <submittedName>
        <fullName evidence="1">Uncharacterized protein</fullName>
    </submittedName>
</protein>
<dbReference type="InterPro" id="IPR021858">
    <property type="entry name" value="Fun_TF"/>
</dbReference>
<dbReference type="Pfam" id="PF11951">
    <property type="entry name" value="Fungal_trans_2"/>
    <property type="match status" value="1"/>
</dbReference>
<dbReference type="RefSeq" id="XP_008719356.1">
    <property type="nucleotide sequence ID" value="XM_008721134.1"/>
</dbReference>
<dbReference type="PANTHER" id="PTHR37540:SF5">
    <property type="entry name" value="TRANSCRIPTION FACTOR DOMAIN-CONTAINING PROTEIN"/>
    <property type="match status" value="1"/>
</dbReference>
<organism evidence="1 2">
    <name type="scientific">Cyphellophora europaea (strain CBS 101466)</name>
    <name type="common">Phialophora europaea</name>
    <dbReference type="NCBI Taxonomy" id="1220924"/>
    <lineage>
        <taxon>Eukaryota</taxon>
        <taxon>Fungi</taxon>
        <taxon>Dikarya</taxon>
        <taxon>Ascomycota</taxon>
        <taxon>Pezizomycotina</taxon>
        <taxon>Eurotiomycetes</taxon>
        <taxon>Chaetothyriomycetidae</taxon>
        <taxon>Chaetothyriales</taxon>
        <taxon>Cyphellophoraceae</taxon>
        <taxon>Cyphellophora</taxon>
    </lineage>
</organism>
<dbReference type="AlphaFoldDB" id="W2RQM5"/>
<evidence type="ECO:0000313" key="1">
    <source>
        <dbReference type="EMBL" id="ETN38767.1"/>
    </source>
</evidence>
<dbReference type="OrthoDB" id="4158087at2759"/>
<dbReference type="InParanoid" id="W2RQM5"/>
<reference evidence="1 2" key="1">
    <citation type="submission" date="2013-03" db="EMBL/GenBank/DDBJ databases">
        <title>The Genome Sequence of Phialophora europaea CBS 101466.</title>
        <authorList>
            <consortium name="The Broad Institute Genomics Platform"/>
            <person name="Cuomo C."/>
            <person name="de Hoog S."/>
            <person name="Gorbushina A."/>
            <person name="Walker B."/>
            <person name="Young S.K."/>
            <person name="Zeng Q."/>
            <person name="Gargeya S."/>
            <person name="Fitzgerald M."/>
            <person name="Haas B."/>
            <person name="Abouelleil A."/>
            <person name="Allen A.W."/>
            <person name="Alvarado L."/>
            <person name="Arachchi H.M."/>
            <person name="Berlin A.M."/>
            <person name="Chapman S.B."/>
            <person name="Gainer-Dewar J."/>
            <person name="Goldberg J."/>
            <person name="Griggs A."/>
            <person name="Gujja S."/>
            <person name="Hansen M."/>
            <person name="Howarth C."/>
            <person name="Imamovic A."/>
            <person name="Ireland A."/>
            <person name="Larimer J."/>
            <person name="McCowan C."/>
            <person name="Murphy C."/>
            <person name="Pearson M."/>
            <person name="Poon T.W."/>
            <person name="Priest M."/>
            <person name="Roberts A."/>
            <person name="Saif S."/>
            <person name="Shea T."/>
            <person name="Sisk P."/>
            <person name="Sykes S."/>
            <person name="Wortman J."/>
            <person name="Nusbaum C."/>
            <person name="Birren B."/>
        </authorList>
    </citation>
    <scope>NUCLEOTIDE SEQUENCE [LARGE SCALE GENOMIC DNA]</scope>
    <source>
        <strain evidence="1 2">CBS 101466</strain>
    </source>
</reference>
<accession>W2RQM5</accession>
<dbReference type="EMBL" id="KB822722">
    <property type="protein sequence ID" value="ETN38767.1"/>
    <property type="molecule type" value="Genomic_DNA"/>
</dbReference>
<dbReference type="GeneID" id="19974144"/>
<dbReference type="VEuPathDB" id="FungiDB:HMPREF1541_06805"/>
<dbReference type="eggNOG" id="ENOG502RPVC">
    <property type="taxonomic scope" value="Eukaryota"/>
</dbReference>
<dbReference type="HOGENOM" id="CLU_1777355_0_0_1"/>
<evidence type="ECO:0000313" key="2">
    <source>
        <dbReference type="Proteomes" id="UP000030752"/>
    </source>
</evidence>